<dbReference type="InterPro" id="IPR002052">
    <property type="entry name" value="DNA_methylase_N6_adenine_CS"/>
</dbReference>
<sequence length="533" mass="59583">MAMAMTMMGSPQTNSSCGEETKWGTRLLCVFRMRYIDFRVAEVEALEQMACGLGFYRENEGPLIGKKGTMFKWEAPKGGEEARDGPFWYLRAPTREAAEKLAAVVGERGVLVKCLVDLWSEGDTLEAMALDLRQGAVEDAALRPDVEDRKSRVACFSDKGSTFKFSCEGFGRRIPMQEQLAVIDVLCRACGHVGKVSLKQPQYDFYVGNTAVSPKEHNLPSIPDHWYFGLLLCRTTTWYDAYKLSERKYLGPTSMDHEVAALMANMAQCRPGKLAFDPYVGTGSILVACSHAGAMTYGGDIDVRVIIWGKEKECCDVKSHGEFVQNGKVDVWTNFDSYGLPRPLGLIRCDASSLPFRRQAACSEDLFDAVVCDPPYGIRAGGRKQGGRQAWMRDREVPEDRKDSHIPSTAAYSTSECVVDLLDLSARHLVVGGRLVYFFPSAVTGEIPRDWLPSHPCLEVEHCCEQELTMVWGRKLVTMVKRKPYDPDEAGEHRKRQLALGSDLLKFDRLYELVHSSSGEKSKKVKSYKGKKI</sequence>
<protein>
    <recommendedName>
        <fullName evidence="3">tRNA (guanine(10)-N(2))-methyltransferase</fullName>
        <ecNumber evidence="3">2.1.1.214</ecNumber>
    </recommendedName>
</protein>
<dbReference type="GO" id="GO:0043527">
    <property type="term" value="C:tRNA methyltransferase complex"/>
    <property type="evidence" value="ECO:0007669"/>
    <property type="project" value="UniProtKB-ARBA"/>
</dbReference>
<dbReference type="AlphaFoldDB" id="A0A7S3FT85"/>
<dbReference type="InterPro" id="IPR000241">
    <property type="entry name" value="RlmKL-like_Mtase"/>
</dbReference>
<dbReference type="PANTHER" id="PTHR13370">
    <property type="entry name" value="RNA METHYLASE-RELATED"/>
    <property type="match status" value="1"/>
</dbReference>
<evidence type="ECO:0000256" key="3">
    <source>
        <dbReference type="ARBA" id="ARBA00066937"/>
    </source>
</evidence>
<evidence type="ECO:0000313" key="6">
    <source>
        <dbReference type="EMBL" id="CAE0193349.1"/>
    </source>
</evidence>
<dbReference type="InterPro" id="IPR016691">
    <property type="entry name" value="TRMT11"/>
</dbReference>
<accession>A0A7S3FT85</accession>
<keyword evidence="4" id="KW-0694">RNA-binding</keyword>
<evidence type="ECO:0000313" key="8">
    <source>
        <dbReference type="Proteomes" id="UP001472866"/>
    </source>
</evidence>
<proteinExistence type="inferred from homology"/>
<dbReference type="GO" id="GO:0008033">
    <property type="term" value="P:tRNA processing"/>
    <property type="evidence" value="ECO:0007669"/>
    <property type="project" value="UniProtKB-UniRule"/>
</dbReference>
<dbReference type="EMBL" id="HBHZ01008336">
    <property type="protein sequence ID" value="CAE0193349.1"/>
    <property type="molecule type" value="Transcribed_RNA"/>
</dbReference>
<feature type="domain" description="Ribosomal RNA large subunit methyltransferase K/L-like methyltransferase" evidence="5">
    <location>
        <begin position="247"/>
        <end position="384"/>
    </location>
</feature>
<dbReference type="GO" id="GO:0032259">
    <property type="term" value="P:methylation"/>
    <property type="evidence" value="ECO:0007669"/>
    <property type="project" value="UniProtKB-UniRule"/>
</dbReference>
<evidence type="ECO:0000256" key="4">
    <source>
        <dbReference type="PROSITE-ProRule" id="PRU00959"/>
    </source>
</evidence>
<dbReference type="Gene3D" id="3.40.50.150">
    <property type="entry name" value="Vaccinia Virus protein VP39"/>
    <property type="match status" value="1"/>
</dbReference>
<dbReference type="InterPro" id="IPR029063">
    <property type="entry name" value="SAM-dependent_MTases_sf"/>
</dbReference>
<keyword evidence="4" id="KW-0819">tRNA processing</keyword>
<dbReference type="SUPFAM" id="SSF53335">
    <property type="entry name" value="S-adenosyl-L-methionine-dependent methyltransferases"/>
    <property type="match status" value="1"/>
</dbReference>
<evidence type="ECO:0000313" key="7">
    <source>
        <dbReference type="EMBL" id="WZN59437.1"/>
    </source>
</evidence>
<dbReference type="GO" id="GO:0000049">
    <property type="term" value="F:tRNA binding"/>
    <property type="evidence" value="ECO:0007669"/>
    <property type="project" value="UniProtKB-UniRule"/>
</dbReference>
<dbReference type="GO" id="GO:0005737">
    <property type="term" value="C:cytoplasm"/>
    <property type="evidence" value="ECO:0007669"/>
    <property type="project" value="UniProtKB-SubCell"/>
</dbReference>
<dbReference type="GO" id="GO:0160102">
    <property type="term" value="F:tRNA (guanine(10)-N2)-methyltransferase activity"/>
    <property type="evidence" value="ECO:0007669"/>
    <property type="project" value="UniProtKB-EC"/>
</dbReference>
<dbReference type="PROSITE" id="PS00092">
    <property type="entry name" value="N6_MTASE"/>
    <property type="match status" value="1"/>
</dbReference>
<gene>
    <name evidence="6" type="ORF">CROS1456_LOCUS6439</name>
    <name evidence="7" type="ORF">HKI87_01g09630</name>
</gene>
<reference evidence="6" key="1">
    <citation type="submission" date="2021-01" db="EMBL/GenBank/DDBJ databases">
        <authorList>
            <person name="Corre E."/>
            <person name="Pelletier E."/>
            <person name="Niang G."/>
            <person name="Scheremetjew M."/>
            <person name="Finn R."/>
            <person name="Kale V."/>
            <person name="Holt S."/>
            <person name="Cochrane G."/>
            <person name="Meng A."/>
            <person name="Brown T."/>
            <person name="Cohen L."/>
        </authorList>
    </citation>
    <scope>NUCLEOTIDE SEQUENCE</scope>
    <source>
        <strain evidence="6">RCC1871</strain>
    </source>
</reference>
<reference evidence="7 8" key="2">
    <citation type="submission" date="2024-03" db="EMBL/GenBank/DDBJ databases">
        <title>Complete genome sequence of the green alga Chloropicon roscoffensis RCC1871.</title>
        <authorList>
            <person name="Lemieux C."/>
            <person name="Pombert J.-F."/>
            <person name="Otis C."/>
            <person name="Turmel M."/>
        </authorList>
    </citation>
    <scope>NUCLEOTIDE SEQUENCE [LARGE SCALE GENOMIC DNA]</scope>
    <source>
        <strain evidence="7 8">RCC1871</strain>
    </source>
</reference>
<dbReference type="EC" id="2.1.1.214" evidence="3"/>
<keyword evidence="4" id="KW-0949">S-adenosyl-L-methionine</keyword>
<comment type="similarity">
    <text evidence="4">Belongs to the class I-like SAM-binding methyltransferase superfamily. TRM11 methyltransferase family.</text>
</comment>
<evidence type="ECO:0000256" key="2">
    <source>
        <dbReference type="ARBA" id="ARBA00022679"/>
    </source>
</evidence>
<dbReference type="PIRSF" id="PIRSF017259">
    <property type="entry name" value="tRNA_mtfrase_TRM11"/>
    <property type="match status" value="1"/>
</dbReference>
<name>A0A7S3FT85_9CHLO</name>
<keyword evidence="4" id="KW-0820">tRNA-binding</keyword>
<dbReference type="PROSITE" id="PS51627">
    <property type="entry name" value="SAM_MT_TRM11"/>
    <property type="match status" value="1"/>
</dbReference>
<keyword evidence="1 4" id="KW-0489">Methyltransferase</keyword>
<organism evidence="6">
    <name type="scientific">Chloropicon roscoffensis</name>
    <dbReference type="NCBI Taxonomy" id="1461544"/>
    <lineage>
        <taxon>Eukaryota</taxon>
        <taxon>Viridiplantae</taxon>
        <taxon>Chlorophyta</taxon>
        <taxon>Chloropicophyceae</taxon>
        <taxon>Chloropicales</taxon>
        <taxon>Chloropicaceae</taxon>
        <taxon>Chloropicon</taxon>
    </lineage>
</organism>
<dbReference type="Proteomes" id="UP001472866">
    <property type="component" value="Chromosome 01"/>
</dbReference>
<keyword evidence="8" id="KW-1185">Reference proteome</keyword>
<dbReference type="EMBL" id="CP151501">
    <property type="protein sequence ID" value="WZN59437.1"/>
    <property type="molecule type" value="Genomic_DNA"/>
</dbReference>
<evidence type="ECO:0000259" key="5">
    <source>
        <dbReference type="Pfam" id="PF01170"/>
    </source>
</evidence>
<evidence type="ECO:0000256" key="1">
    <source>
        <dbReference type="ARBA" id="ARBA00022603"/>
    </source>
</evidence>
<dbReference type="PANTHER" id="PTHR13370:SF3">
    <property type="entry name" value="TRNA (GUANINE(10)-N2)-METHYLTRANSFERASE HOMOLOG"/>
    <property type="match status" value="1"/>
</dbReference>
<keyword evidence="2 4" id="KW-0808">Transferase</keyword>
<dbReference type="Pfam" id="PF01170">
    <property type="entry name" value="UPF0020"/>
    <property type="match status" value="1"/>
</dbReference>